<dbReference type="RefSeq" id="WP_140961077.1">
    <property type="nucleotide sequence ID" value="NZ_VEVQ02000003.1"/>
</dbReference>
<reference evidence="2" key="1">
    <citation type="submission" date="2019-05" db="EMBL/GenBank/DDBJ databases">
        <title>Flavobacterium profundi sp. nov., isolated from a deep-sea seamount.</title>
        <authorList>
            <person name="Zhang D.-C."/>
        </authorList>
    </citation>
    <scope>NUCLEOTIDE SEQUENCE [LARGE SCALE GENOMIC DNA]</scope>
    <source>
        <strain evidence="2">EC11</strain>
    </source>
</reference>
<evidence type="ECO:0000313" key="2">
    <source>
        <dbReference type="Proteomes" id="UP000817854"/>
    </source>
</evidence>
<evidence type="ECO:0000313" key="1">
    <source>
        <dbReference type="EMBL" id="NHN25180.1"/>
    </source>
</evidence>
<reference evidence="1 2" key="2">
    <citation type="submission" date="2019-05" db="EMBL/GenBank/DDBJ databases">
        <authorList>
            <person name="Lianzixin W."/>
        </authorList>
    </citation>
    <scope>NUCLEOTIDE SEQUENCE [LARGE SCALE GENOMIC DNA]</scope>
    <source>
        <strain evidence="1 2">EC11</strain>
    </source>
</reference>
<reference evidence="1 2" key="3">
    <citation type="submission" date="2020-02" db="EMBL/GenBank/DDBJ databases">
        <title>Flavobacterium profundi sp. nov., isolated from a deep-sea seamount.</title>
        <authorList>
            <person name="Zhang D.-C."/>
        </authorList>
    </citation>
    <scope>NUCLEOTIDE SEQUENCE [LARGE SCALE GENOMIC DNA]</scope>
    <source>
        <strain evidence="1 2">EC11</strain>
    </source>
</reference>
<proteinExistence type="predicted"/>
<dbReference type="EMBL" id="VEVQ02000003">
    <property type="protein sequence ID" value="NHN25180.1"/>
    <property type="molecule type" value="Genomic_DNA"/>
</dbReference>
<organism evidence="1 2">
    <name type="scientific">Flavobacterium jejuense</name>
    <dbReference type="NCBI Taxonomy" id="1544455"/>
    <lineage>
        <taxon>Bacteria</taxon>
        <taxon>Pseudomonadati</taxon>
        <taxon>Bacteroidota</taxon>
        <taxon>Flavobacteriia</taxon>
        <taxon>Flavobacteriales</taxon>
        <taxon>Flavobacteriaceae</taxon>
        <taxon>Flavobacterium</taxon>
    </lineage>
</organism>
<name>A0ABX0IQ25_9FLAO</name>
<keyword evidence="2" id="KW-1185">Reference proteome</keyword>
<accession>A0ABX0IQ25</accession>
<dbReference type="Proteomes" id="UP000817854">
    <property type="component" value="Unassembled WGS sequence"/>
</dbReference>
<sequence length="130" mass="15521">MCKITSKIKLCTCKATSTENLQNYWCLYRFNKDKNEMIVGEAVMSFKFDTLNHEVNKVVLEKRLNEEDSFDVKLVFKPKDILEIVCNNTIYNERDVYTFVYRGKKWKSTQIDSFELMERFDEVTFGKIKK</sequence>
<comment type="caution">
    <text evidence="1">The sequence shown here is derived from an EMBL/GenBank/DDBJ whole genome shotgun (WGS) entry which is preliminary data.</text>
</comment>
<protein>
    <submittedName>
        <fullName evidence="1">Uncharacterized protein</fullName>
    </submittedName>
</protein>
<gene>
    <name evidence="1" type="ORF">FIA58_005760</name>
</gene>